<dbReference type="EMBL" id="BMAU01021280">
    <property type="protein sequence ID" value="GFY08030.1"/>
    <property type="molecule type" value="Genomic_DNA"/>
</dbReference>
<dbReference type="AlphaFoldDB" id="A0A8X6VJ95"/>
<proteinExistence type="predicted"/>
<name>A0A8X6VJ95_TRICX</name>
<protein>
    <submittedName>
        <fullName evidence="1">Uncharacterized protein</fullName>
    </submittedName>
</protein>
<organism evidence="1 2">
    <name type="scientific">Trichonephila clavipes</name>
    <name type="common">Golden silk orbweaver</name>
    <name type="synonym">Nephila clavipes</name>
    <dbReference type="NCBI Taxonomy" id="2585209"/>
    <lineage>
        <taxon>Eukaryota</taxon>
        <taxon>Metazoa</taxon>
        <taxon>Ecdysozoa</taxon>
        <taxon>Arthropoda</taxon>
        <taxon>Chelicerata</taxon>
        <taxon>Arachnida</taxon>
        <taxon>Araneae</taxon>
        <taxon>Araneomorphae</taxon>
        <taxon>Entelegynae</taxon>
        <taxon>Araneoidea</taxon>
        <taxon>Nephilidae</taxon>
        <taxon>Trichonephila</taxon>
    </lineage>
</organism>
<comment type="caution">
    <text evidence="1">The sequence shown here is derived from an EMBL/GenBank/DDBJ whole genome shotgun (WGS) entry which is preliminary data.</text>
</comment>
<keyword evidence="2" id="KW-1185">Reference proteome</keyword>
<gene>
    <name evidence="1" type="primary">TV42_04005</name>
    <name evidence="1" type="ORF">TNCV_1354471</name>
</gene>
<evidence type="ECO:0000313" key="1">
    <source>
        <dbReference type="EMBL" id="GFY08030.1"/>
    </source>
</evidence>
<reference evidence="1" key="1">
    <citation type="submission" date="2020-08" db="EMBL/GenBank/DDBJ databases">
        <title>Multicomponent nature underlies the extraordinary mechanical properties of spider dragline silk.</title>
        <authorList>
            <person name="Kono N."/>
            <person name="Nakamura H."/>
            <person name="Mori M."/>
            <person name="Yoshida Y."/>
            <person name="Ohtoshi R."/>
            <person name="Malay A.D."/>
            <person name="Moran D.A.P."/>
            <person name="Tomita M."/>
            <person name="Numata K."/>
            <person name="Arakawa K."/>
        </authorList>
    </citation>
    <scope>NUCLEOTIDE SEQUENCE</scope>
</reference>
<sequence length="628" mass="70883">MIEQTDEFNEKNIEISEKNAEIDDFYEESIEKTKNIIDEAIAKGYTLGDDDRKVLELVKANEQFAEKVLSGEDYQDLQDFCDTLTVSKVRYINDQIAKGKNKASFVKKLADIAKDDQLAQELRNKPLSKFKGEVGGLKQGLHKSSKATAIPTNYQYSDVPSSFEEEFKEVQNYFRTRGPLVARTGFGANDIPNRYSGQDHFLVQPPFIPTAGGLIDDGEFLTHHDDLKIHKVKQKTMRIDYKRVSGVAEIFVDDVKFLFNRDQFPSNVPTSLTSFMERGERVYQELLMQVIRSINDYQFKTIASRGFICAGSTDNNMYDCIEGYIRQLIDYMIRVNGGVLRTSRLVGSMPNSAMGLLRTKSGLNYTQAPKSDMFLSDTKNMLSPLTFDCADIYIDTSTYFHKAGPASKGELTIEEIVKEMDEYCSMTVTFGFSGSVDIEVDSRFNPVFKKGDIIQLEGKEWLARDRDEIPSGVPIAFTVMEDSTNATVRVSPGITYGVDVPEKEYLIGAKGKVVGNHCKAFFWWQPASIFKIGPVPAPSTNKYLYKEISAPNAAFGPTRNNAMSFLVDSQYVLMNTPYEYGELMAYMYSDFFPFFVGTVILPPNSPKPETYIKTIKNLSTADKEKQDE</sequence>
<evidence type="ECO:0000313" key="2">
    <source>
        <dbReference type="Proteomes" id="UP000887159"/>
    </source>
</evidence>
<accession>A0A8X6VJ95</accession>
<dbReference type="Proteomes" id="UP000887159">
    <property type="component" value="Unassembled WGS sequence"/>
</dbReference>